<accession>A0ABC8RZ20</accession>
<evidence type="ECO:0000313" key="4">
    <source>
        <dbReference type="Proteomes" id="UP001642360"/>
    </source>
</evidence>
<feature type="transmembrane region" description="Helical" evidence="2">
    <location>
        <begin position="23"/>
        <end position="42"/>
    </location>
</feature>
<reference evidence="3 4" key="1">
    <citation type="submission" date="2024-02" db="EMBL/GenBank/DDBJ databases">
        <authorList>
            <person name="Vignale AGUSTIN F."/>
            <person name="Sosa J E."/>
            <person name="Modenutti C."/>
        </authorList>
    </citation>
    <scope>NUCLEOTIDE SEQUENCE [LARGE SCALE GENOMIC DNA]</scope>
</reference>
<protein>
    <recommendedName>
        <fullName evidence="5">DUF4408 domain-containing protein</fullName>
    </recommendedName>
</protein>
<name>A0ABC8RZ20_9AQUA</name>
<feature type="transmembrane region" description="Helical" evidence="2">
    <location>
        <begin position="62"/>
        <end position="81"/>
    </location>
</feature>
<dbReference type="PANTHER" id="PTHR34947">
    <property type="entry name" value="TRANSMEMBRANE PROTEIN"/>
    <property type="match status" value="1"/>
</dbReference>
<gene>
    <name evidence="3" type="ORF">ILEXP_LOCUS18330</name>
</gene>
<dbReference type="PANTHER" id="PTHR34947:SF3">
    <property type="entry name" value="TRANSMEMBRANE PROTEIN"/>
    <property type="match status" value="1"/>
</dbReference>
<evidence type="ECO:0000256" key="1">
    <source>
        <dbReference type="SAM" id="MobiDB-lite"/>
    </source>
</evidence>
<keyword evidence="2" id="KW-0472">Membrane</keyword>
<feature type="region of interest" description="Disordered" evidence="1">
    <location>
        <begin position="117"/>
        <end position="149"/>
    </location>
</feature>
<organism evidence="3 4">
    <name type="scientific">Ilex paraguariensis</name>
    <name type="common">yerba mate</name>
    <dbReference type="NCBI Taxonomy" id="185542"/>
    <lineage>
        <taxon>Eukaryota</taxon>
        <taxon>Viridiplantae</taxon>
        <taxon>Streptophyta</taxon>
        <taxon>Embryophyta</taxon>
        <taxon>Tracheophyta</taxon>
        <taxon>Spermatophyta</taxon>
        <taxon>Magnoliopsida</taxon>
        <taxon>eudicotyledons</taxon>
        <taxon>Gunneridae</taxon>
        <taxon>Pentapetalae</taxon>
        <taxon>asterids</taxon>
        <taxon>campanulids</taxon>
        <taxon>Aquifoliales</taxon>
        <taxon>Aquifoliaceae</taxon>
        <taxon>Ilex</taxon>
    </lineage>
</organism>
<keyword evidence="2" id="KW-0812">Transmembrane</keyword>
<evidence type="ECO:0000313" key="3">
    <source>
        <dbReference type="EMBL" id="CAK9150200.1"/>
    </source>
</evidence>
<keyword evidence="2" id="KW-1133">Transmembrane helix</keyword>
<proteinExistence type="predicted"/>
<keyword evidence="4" id="KW-1185">Reference proteome</keyword>
<dbReference type="EMBL" id="CAUOFW020001996">
    <property type="protein sequence ID" value="CAK9150200.1"/>
    <property type="molecule type" value="Genomic_DNA"/>
</dbReference>
<evidence type="ECO:0000256" key="2">
    <source>
        <dbReference type="SAM" id="Phobius"/>
    </source>
</evidence>
<sequence>MDQTKHHNIQTLTQFSQFYFPKIAIQVLLSVSIFSFLFSNSSLFPFLLHTFNTYAFATDRNYIFLLCNGILVFLIGNSGLISNSPWHADKMGSSVHEATAIAESREGQMYTAFHPQVERSSPPHADMKENQVKNNTGKSQRPLTESPDRKAIVIEEADMEVEEQGRENGILVMVGESEDLIAENVDANDQAYQFHDIEEEEEEGIGSLSAEELNKRCDDFIKKMREEIRIQSKQLVYVSESLINKLTL</sequence>
<dbReference type="AlphaFoldDB" id="A0ABC8RZ20"/>
<feature type="compositionally biased region" description="Polar residues" evidence="1">
    <location>
        <begin position="132"/>
        <end position="143"/>
    </location>
</feature>
<comment type="caution">
    <text evidence="3">The sequence shown here is derived from an EMBL/GenBank/DDBJ whole genome shotgun (WGS) entry which is preliminary data.</text>
</comment>
<evidence type="ECO:0008006" key="5">
    <source>
        <dbReference type="Google" id="ProtNLM"/>
    </source>
</evidence>
<dbReference type="Proteomes" id="UP001642360">
    <property type="component" value="Unassembled WGS sequence"/>
</dbReference>